<keyword evidence="1" id="KW-0732">Signal</keyword>
<feature type="chain" id="PRO_5002626893" evidence="1">
    <location>
        <begin position="26"/>
        <end position="294"/>
    </location>
</feature>
<feature type="signal peptide" evidence="1">
    <location>
        <begin position="1"/>
        <end position="25"/>
    </location>
</feature>
<dbReference type="AlphaFoldDB" id="A0L4M5"/>
<gene>
    <name evidence="2" type="ordered locus">Mmc1_0392</name>
</gene>
<evidence type="ECO:0000313" key="2">
    <source>
        <dbReference type="EMBL" id="ABK42918.1"/>
    </source>
</evidence>
<dbReference type="EMBL" id="CP000471">
    <property type="protein sequence ID" value="ABK42918.1"/>
    <property type="molecule type" value="Genomic_DNA"/>
</dbReference>
<reference evidence="2 3" key="2">
    <citation type="journal article" date="2012" name="Int. J. Syst. Evol. Microbiol.">
        <title>Magnetococcus marinus gen. nov., sp. nov., a marine, magnetotactic bacterium that represents a novel lineage (Magnetococcaceae fam. nov.; Magnetococcales ord. nov.) at the base of the Alphaproteobacteria.</title>
        <authorList>
            <person name="Bazylinski D.A."/>
            <person name="Williams T.J."/>
            <person name="Lefevre C.T."/>
            <person name="Berg R.J."/>
            <person name="Zhang C.L."/>
            <person name="Bowser S.S."/>
            <person name="Dean A.J."/>
            <person name="Beveridge T.J."/>
        </authorList>
    </citation>
    <scope>NUCLEOTIDE SEQUENCE [LARGE SCALE GENOMIC DNA]</scope>
    <source>
        <strain evidence="3">ATCC BAA-1437 / JCM 17883 / MC-1</strain>
    </source>
</reference>
<dbReference type="HOGENOM" id="CLU_077635_0_0_5"/>
<proteinExistence type="predicted"/>
<protein>
    <submittedName>
        <fullName evidence="2">Uncharacterized protein</fullName>
    </submittedName>
</protein>
<dbReference type="KEGG" id="mgm:Mmc1_0392"/>
<keyword evidence="3" id="KW-1185">Reference proteome</keyword>
<organism evidence="2 3">
    <name type="scientific">Magnetococcus marinus (strain ATCC BAA-1437 / JCM 17883 / MC-1)</name>
    <dbReference type="NCBI Taxonomy" id="156889"/>
    <lineage>
        <taxon>Bacteria</taxon>
        <taxon>Pseudomonadati</taxon>
        <taxon>Pseudomonadota</taxon>
        <taxon>Magnetococcia</taxon>
        <taxon>Magnetococcales</taxon>
        <taxon>Magnetococcaceae</taxon>
        <taxon>Magnetococcus</taxon>
    </lineage>
</organism>
<dbReference type="Proteomes" id="UP000002586">
    <property type="component" value="Chromosome"/>
</dbReference>
<sequence precursor="true">MLKRLWSLLFALCLVPVVALSTAHAEVYFPYVLADIAAPTVDDGLTQVKDRLSGAGFDVVGQYALNGDAQVLIATSGAQQALAAKSEHGGFGAATRISVTAVEGTVQVAYTDPRWMAHAYRLEDDGSALLGRLTAALGNKQSFGSAAGMEKERLRLYQYMIFMPDFEDVEKLASHSNYQAAVAAVEAGLQKGAGGTAKVYRIDIPGKEESLFGVALNEGAGADKAVMGIIDTAPLKHTAHLPYEMLVSGGKVVMLHGKFRMAQSFPDLSMGTFMEISAAPDAIVEALSQAASGK</sequence>
<reference evidence="3" key="1">
    <citation type="journal article" date="2009" name="Appl. Environ. Microbiol.">
        <title>Complete genome sequence of the chemolithoautotrophic marine magnetotactic coccus strain MC-1.</title>
        <authorList>
            <person name="Schubbe S."/>
            <person name="Williams T.J."/>
            <person name="Xie G."/>
            <person name="Kiss H.E."/>
            <person name="Brettin T.S."/>
            <person name="Martinez D."/>
            <person name="Ross C.A."/>
            <person name="Schuler D."/>
            <person name="Cox B.L."/>
            <person name="Nealson K.H."/>
            <person name="Bazylinski D.A."/>
        </authorList>
    </citation>
    <scope>NUCLEOTIDE SEQUENCE [LARGE SCALE GENOMIC DNA]</scope>
    <source>
        <strain evidence="3">ATCC BAA-1437 / JCM 17883 / MC-1</strain>
    </source>
</reference>
<name>A0L4M5_MAGMM</name>
<evidence type="ECO:0000256" key="1">
    <source>
        <dbReference type="SAM" id="SignalP"/>
    </source>
</evidence>
<dbReference type="eggNOG" id="COG3439">
    <property type="taxonomic scope" value="Bacteria"/>
</dbReference>
<evidence type="ECO:0000313" key="3">
    <source>
        <dbReference type="Proteomes" id="UP000002586"/>
    </source>
</evidence>
<accession>A0L4M5</accession>
<dbReference type="RefSeq" id="WP_011712088.1">
    <property type="nucleotide sequence ID" value="NC_008576.1"/>
</dbReference>
<dbReference type="OrthoDB" id="9814711at2"/>